<sequence>MEQFLPISGSETRTEKTHRIQTYVYKFKVIQIRSFTQRPRLTESFLQTAITTATS</sequence>
<proteinExistence type="predicted"/>
<dbReference type="Proteomes" id="UP001151699">
    <property type="component" value="Chromosome B"/>
</dbReference>
<organism evidence="1 2">
    <name type="scientific">Pseudolycoriella hygida</name>
    <dbReference type="NCBI Taxonomy" id="35572"/>
    <lineage>
        <taxon>Eukaryota</taxon>
        <taxon>Metazoa</taxon>
        <taxon>Ecdysozoa</taxon>
        <taxon>Arthropoda</taxon>
        <taxon>Hexapoda</taxon>
        <taxon>Insecta</taxon>
        <taxon>Pterygota</taxon>
        <taxon>Neoptera</taxon>
        <taxon>Endopterygota</taxon>
        <taxon>Diptera</taxon>
        <taxon>Nematocera</taxon>
        <taxon>Sciaroidea</taxon>
        <taxon>Sciaridae</taxon>
        <taxon>Pseudolycoriella</taxon>
    </lineage>
</organism>
<name>A0A9Q0N3E2_9DIPT</name>
<protein>
    <submittedName>
        <fullName evidence="1">Uncharacterized protein</fullName>
    </submittedName>
</protein>
<accession>A0A9Q0N3E2</accession>
<dbReference type="EMBL" id="WJQU01000002">
    <property type="protein sequence ID" value="KAJ6642386.1"/>
    <property type="molecule type" value="Genomic_DNA"/>
</dbReference>
<keyword evidence="2" id="KW-1185">Reference proteome</keyword>
<feature type="non-terminal residue" evidence="1">
    <location>
        <position position="1"/>
    </location>
</feature>
<gene>
    <name evidence="1" type="ORF">Bhyg_07334</name>
</gene>
<dbReference type="AlphaFoldDB" id="A0A9Q0N3E2"/>
<comment type="caution">
    <text evidence="1">The sequence shown here is derived from an EMBL/GenBank/DDBJ whole genome shotgun (WGS) entry which is preliminary data.</text>
</comment>
<evidence type="ECO:0000313" key="1">
    <source>
        <dbReference type="EMBL" id="KAJ6642386.1"/>
    </source>
</evidence>
<evidence type="ECO:0000313" key="2">
    <source>
        <dbReference type="Proteomes" id="UP001151699"/>
    </source>
</evidence>
<reference evidence="1" key="1">
    <citation type="submission" date="2022-07" db="EMBL/GenBank/DDBJ databases">
        <authorList>
            <person name="Trinca V."/>
            <person name="Uliana J.V.C."/>
            <person name="Torres T.T."/>
            <person name="Ward R.J."/>
            <person name="Monesi N."/>
        </authorList>
    </citation>
    <scope>NUCLEOTIDE SEQUENCE</scope>
    <source>
        <strain evidence="1">HSMRA1968</strain>
        <tissue evidence="1">Whole embryos</tissue>
    </source>
</reference>